<dbReference type="Proteomes" id="UP000820669">
    <property type="component" value="Unassembled WGS sequence"/>
</dbReference>
<dbReference type="Gene3D" id="3.40.50.300">
    <property type="entry name" value="P-loop containing nucleotide triphosphate hydrolases"/>
    <property type="match status" value="2"/>
</dbReference>
<dbReference type="PRINTS" id="PR00988">
    <property type="entry name" value="URIDINKINASE"/>
</dbReference>
<keyword evidence="1" id="KW-0808">Transferase</keyword>
<keyword evidence="2" id="KW-1185">Reference proteome</keyword>
<accession>A0ABX1SJ51</accession>
<evidence type="ECO:0000313" key="2">
    <source>
        <dbReference type="Proteomes" id="UP000820669"/>
    </source>
</evidence>
<reference evidence="1 2" key="1">
    <citation type="submission" date="2020-04" db="EMBL/GenBank/DDBJ databases">
        <authorList>
            <person name="Klaysubun C."/>
            <person name="Duangmal K."/>
            <person name="Lipun K."/>
        </authorList>
    </citation>
    <scope>NUCLEOTIDE SEQUENCE [LARGE SCALE GENOMIC DNA]</scope>
    <source>
        <strain evidence="1 2">K10HN5</strain>
    </source>
</reference>
<name>A0ABX1SJ51_9PSEU</name>
<gene>
    <name evidence="1" type="ORF">HF526_30620</name>
</gene>
<comment type="caution">
    <text evidence="1">The sequence shown here is derived from an EMBL/GenBank/DDBJ whole genome shotgun (WGS) entry which is preliminary data.</text>
</comment>
<dbReference type="PANTHER" id="PTHR10285">
    <property type="entry name" value="URIDINE KINASE"/>
    <property type="match status" value="1"/>
</dbReference>
<dbReference type="NCBIfam" id="NF006743">
    <property type="entry name" value="PRK09270.1-2"/>
    <property type="match status" value="1"/>
</dbReference>
<dbReference type="InterPro" id="IPR027417">
    <property type="entry name" value="P-loop_NTPase"/>
</dbReference>
<organism evidence="1 2">
    <name type="scientific">Pseudonocardia acidicola</name>
    <dbReference type="NCBI Taxonomy" id="2724939"/>
    <lineage>
        <taxon>Bacteria</taxon>
        <taxon>Bacillati</taxon>
        <taxon>Actinomycetota</taxon>
        <taxon>Actinomycetes</taxon>
        <taxon>Pseudonocardiales</taxon>
        <taxon>Pseudonocardiaceae</taxon>
        <taxon>Pseudonocardia</taxon>
    </lineage>
</organism>
<dbReference type="SUPFAM" id="SSF52540">
    <property type="entry name" value="P-loop containing nucleoside triphosphate hydrolases"/>
    <property type="match status" value="1"/>
</dbReference>
<dbReference type="EMBL" id="JAAXLA010000092">
    <property type="protein sequence ID" value="NMI01620.1"/>
    <property type="molecule type" value="Genomic_DNA"/>
</dbReference>
<evidence type="ECO:0000313" key="1">
    <source>
        <dbReference type="EMBL" id="NMI01620.1"/>
    </source>
</evidence>
<proteinExistence type="predicted"/>
<keyword evidence="1" id="KW-0418">Kinase</keyword>
<sequence>MTTFADLIARARRLVGPGARRVLLGVTGSPGAGKTTLVEELAAALRPDPPAELTAGEWVGHVPMDGFHLADVELRRLGRRDRKGAPDTFDAGGYLALLRRLRADDEDVVYAPAFERVLEQPVAGSIAVPRAVRLILTEGNYLLLDGERWRAVAAALDEVWFCDLRADTRIARLTARHEAFGKPPAHAASWVRDVDGPNAELIEATRDRADLVVPSAVLESIGRCPAG</sequence>
<protein>
    <submittedName>
        <fullName evidence="1">Nucleoside/nucleotide kinase family protein</fullName>
    </submittedName>
</protein>
<dbReference type="RefSeq" id="WP_169385119.1">
    <property type="nucleotide sequence ID" value="NZ_JAAXLA010000092.1"/>
</dbReference>
<dbReference type="GO" id="GO:0016301">
    <property type="term" value="F:kinase activity"/>
    <property type="evidence" value="ECO:0007669"/>
    <property type="project" value="UniProtKB-KW"/>
</dbReference>